<gene>
    <name evidence="1" type="ORF">FHR33_008553</name>
</gene>
<sequence length="121" mass="12792">MDITIPRQLIAEAKLVCWLQAHVDNARGRPFVGQAAASWEDEQHTTARLDVVHIQPGVPSAVRDALVRLAVCEAAEAGALRVLTAIDVPELHELGFRPANGGGLAFHTGSAEPPSDLTAGL</sequence>
<keyword evidence="2" id="KW-1185">Reference proteome</keyword>
<reference evidence="1 2" key="1">
    <citation type="submission" date="2020-08" db="EMBL/GenBank/DDBJ databases">
        <title>Sequencing the genomes of 1000 actinobacteria strains.</title>
        <authorList>
            <person name="Klenk H.-P."/>
        </authorList>
    </citation>
    <scope>NUCLEOTIDE SEQUENCE [LARGE SCALE GENOMIC DNA]</scope>
    <source>
        <strain evidence="1 2">DSM 44320</strain>
    </source>
</reference>
<organism evidence="1 2">
    <name type="scientific">Nonomuraea dietziae</name>
    <dbReference type="NCBI Taxonomy" id="65515"/>
    <lineage>
        <taxon>Bacteria</taxon>
        <taxon>Bacillati</taxon>
        <taxon>Actinomycetota</taxon>
        <taxon>Actinomycetes</taxon>
        <taxon>Streptosporangiales</taxon>
        <taxon>Streptosporangiaceae</taxon>
        <taxon>Nonomuraea</taxon>
    </lineage>
</organism>
<proteinExistence type="predicted"/>
<dbReference type="AlphaFoldDB" id="A0A7W5YC33"/>
<dbReference type="Proteomes" id="UP000579945">
    <property type="component" value="Unassembled WGS sequence"/>
</dbReference>
<dbReference type="GeneID" id="95394712"/>
<protein>
    <submittedName>
        <fullName evidence="1">Uncharacterized protein</fullName>
    </submittedName>
</protein>
<name>A0A7W5YC33_9ACTN</name>
<evidence type="ECO:0000313" key="2">
    <source>
        <dbReference type="Proteomes" id="UP000579945"/>
    </source>
</evidence>
<evidence type="ECO:0000313" key="1">
    <source>
        <dbReference type="EMBL" id="MBB3732693.1"/>
    </source>
</evidence>
<accession>A0A7W5YC33</accession>
<dbReference type="EMBL" id="JACIBV010000001">
    <property type="protein sequence ID" value="MBB3732693.1"/>
    <property type="molecule type" value="Genomic_DNA"/>
</dbReference>
<comment type="caution">
    <text evidence="1">The sequence shown here is derived from an EMBL/GenBank/DDBJ whole genome shotgun (WGS) entry which is preliminary data.</text>
</comment>
<dbReference type="RefSeq" id="WP_183659692.1">
    <property type="nucleotide sequence ID" value="NZ_BAAAXX010000140.1"/>
</dbReference>